<evidence type="ECO:0000313" key="3">
    <source>
        <dbReference type="EMBL" id="CAF0999932.1"/>
    </source>
</evidence>
<dbReference type="SUPFAM" id="SSF56112">
    <property type="entry name" value="Protein kinase-like (PK-like)"/>
    <property type="match status" value="1"/>
</dbReference>
<accession>A0A814GR91</accession>
<proteinExistence type="predicted"/>
<dbReference type="Gene3D" id="1.10.510.10">
    <property type="entry name" value="Transferase(Phosphotransferase) domain 1"/>
    <property type="match status" value="1"/>
</dbReference>
<feature type="compositionally biased region" description="Polar residues" evidence="1">
    <location>
        <begin position="311"/>
        <end position="325"/>
    </location>
</feature>
<dbReference type="PANTHER" id="PTHR46240:SF1">
    <property type="entry name" value="SERINE_THREONINE-PROTEIN KINASE ULK4"/>
    <property type="match status" value="1"/>
</dbReference>
<evidence type="ECO:0000313" key="5">
    <source>
        <dbReference type="Proteomes" id="UP000663829"/>
    </source>
</evidence>
<evidence type="ECO:0000259" key="2">
    <source>
        <dbReference type="Pfam" id="PF00069"/>
    </source>
</evidence>
<dbReference type="EMBL" id="CAJNOQ010003191">
    <property type="protein sequence ID" value="CAF0999932.1"/>
    <property type="molecule type" value="Genomic_DNA"/>
</dbReference>
<dbReference type="GO" id="GO:0005524">
    <property type="term" value="F:ATP binding"/>
    <property type="evidence" value="ECO:0007669"/>
    <property type="project" value="InterPro"/>
</dbReference>
<sequence length="510" mass="59135">MDNFLIYDEILKKDYCTVYRGRIKRSIDFVMIYCVEKFKRHELSNLVRLMYELDHPNIMKFREWYETTNHLWLVMDLCDGMPFFYTRDFCSCFFICFLCGSLKTIIVADGSLPEQSIRSIGTDICQGLYYLHQQDMLFCDLNPEKVVSDGSNSFKLSNMTLSKIKGENLQSIFDETYDNYLDDVYRGKDRPKAQPETHSYTAPEVLKGADHSQTSDLWSLGCVLYEMFSGRQLFDERNPKILAQKILNDRFVLPTARGLIKPSIEFSSLLQALLNKDPSKRLDWYGVLTHPFWTGKLVHLIRPKTISNNKSLTSDLQDRPSTSRLATDRPESNVSFSLSCTKTSIQIVNPVKLDESEIKIHQQDKHQQHQTIPVEQSSAIINDNIDRLRKILFSKSELQLTQIAENQKIQKTLPFKYETKLLTFQSGKVENLSRLSSVELLEHVNLIRVQLTSNQNQQEKNANIIRTKLNLLNYIGCMCIEQTFFADTLINNEFHKDLLTMINHGPSLEL</sequence>
<comment type="caution">
    <text evidence="3">The sequence shown here is derived from an EMBL/GenBank/DDBJ whole genome shotgun (WGS) entry which is preliminary data.</text>
</comment>
<dbReference type="PANTHER" id="PTHR46240">
    <property type="entry name" value="SER/THR PROTEIN KINASE ULK4"/>
    <property type="match status" value="1"/>
</dbReference>
<name>A0A814GR91_9BILA</name>
<dbReference type="OrthoDB" id="24822at2759"/>
<evidence type="ECO:0000313" key="4">
    <source>
        <dbReference type="EMBL" id="CAF3771366.1"/>
    </source>
</evidence>
<feature type="region of interest" description="Disordered" evidence="1">
    <location>
        <begin position="311"/>
        <end position="330"/>
    </location>
</feature>
<dbReference type="Proteomes" id="UP000681722">
    <property type="component" value="Unassembled WGS sequence"/>
</dbReference>
<organism evidence="3 5">
    <name type="scientific">Didymodactylos carnosus</name>
    <dbReference type="NCBI Taxonomy" id="1234261"/>
    <lineage>
        <taxon>Eukaryota</taxon>
        <taxon>Metazoa</taxon>
        <taxon>Spiralia</taxon>
        <taxon>Gnathifera</taxon>
        <taxon>Rotifera</taxon>
        <taxon>Eurotatoria</taxon>
        <taxon>Bdelloidea</taxon>
        <taxon>Philodinida</taxon>
        <taxon>Philodinidae</taxon>
        <taxon>Didymodactylos</taxon>
    </lineage>
</organism>
<dbReference type="InterPro" id="IPR011009">
    <property type="entry name" value="Kinase-like_dom_sf"/>
</dbReference>
<gene>
    <name evidence="3" type="ORF">GPM918_LOCUS13699</name>
    <name evidence="4" type="ORF">SRO942_LOCUS13699</name>
</gene>
<dbReference type="InterPro" id="IPR045906">
    <property type="entry name" value="ULK4"/>
</dbReference>
<reference evidence="3" key="1">
    <citation type="submission" date="2021-02" db="EMBL/GenBank/DDBJ databases">
        <authorList>
            <person name="Nowell W R."/>
        </authorList>
    </citation>
    <scope>NUCLEOTIDE SEQUENCE</scope>
</reference>
<evidence type="ECO:0000256" key="1">
    <source>
        <dbReference type="SAM" id="MobiDB-lite"/>
    </source>
</evidence>
<dbReference type="InterPro" id="IPR000719">
    <property type="entry name" value="Prot_kinase_dom"/>
</dbReference>
<dbReference type="GO" id="GO:0004672">
    <property type="term" value="F:protein kinase activity"/>
    <property type="evidence" value="ECO:0007669"/>
    <property type="project" value="InterPro"/>
</dbReference>
<keyword evidence="5" id="KW-1185">Reference proteome</keyword>
<dbReference type="AlphaFoldDB" id="A0A814GR91"/>
<protein>
    <recommendedName>
        <fullName evidence="2">Protein kinase domain-containing protein</fullName>
    </recommendedName>
</protein>
<feature type="domain" description="Protein kinase" evidence="2">
    <location>
        <begin position="16"/>
        <end position="292"/>
    </location>
</feature>
<dbReference type="Proteomes" id="UP000663829">
    <property type="component" value="Unassembled WGS sequence"/>
</dbReference>
<dbReference type="EMBL" id="CAJOBC010003191">
    <property type="protein sequence ID" value="CAF3771366.1"/>
    <property type="molecule type" value="Genomic_DNA"/>
</dbReference>
<dbReference type="Pfam" id="PF00069">
    <property type="entry name" value="Pkinase"/>
    <property type="match status" value="1"/>
</dbReference>